<dbReference type="GO" id="GO:0004674">
    <property type="term" value="F:protein serine/threonine kinase activity"/>
    <property type="evidence" value="ECO:0007669"/>
    <property type="project" value="UniProtKB-EC"/>
</dbReference>
<dbReference type="Proteomes" id="UP000217289">
    <property type="component" value="Chromosome"/>
</dbReference>
<keyword evidence="5" id="KW-0418">Kinase</keyword>
<keyword evidence="3" id="KW-0808">Transferase</keyword>
<dbReference type="GO" id="GO:0016787">
    <property type="term" value="F:hydrolase activity"/>
    <property type="evidence" value="ECO:0007669"/>
    <property type="project" value="UniProtKB-KW"/>
</dbReference>
<keyword evidence="6" id="KW-0378">Hydrolase</keyword>
<feature type="domain" description="KaiC" evidence="8">
    <location>
        <begin position="251"/>
        <end position="485"/>
    </location>
</feature>
<keyword evidence="2" id="KW-0597">Phosphoprotein</keyword>
<feature type="region of interest" description="Disordered" evidence="7">
    <location>
        <begin position="1"/>
        <end position="23"/>
    </location>
</feature>
<dbReference type="GO" id="GO:0005524">
    <property type="term" value="F:ATP binding"/>
    <property type="evidence" value="ECO:0007669"/>
    <property type="project" value="InterPro"/>
</dbReference>
<dbReference type="EMBL" id="CP022163">
    <property type="protein sequence ID" value="ATB30502.1"/>
    <property type="molecule type" value="Genomic_DNA"/>
</dbReference>
<dbReference type="SUPFAM" id="SSF52540">
    <property type="entry name" value="P-loop containing nucleoside triphosphate hydrolases"/>
    <property type="match status" value="2"/>
</dbReference>
<evidence type="ECO:0000259" key="8">
    <source>
        <dbReference type="PROSITE" id="PS51146"/>
    </source>
</evidence>
<dbReference type="InterPro" id="IPR030665">
    <property type="entry name" value="KaiC"/>
</dbReference>
<dbReference type="AlphaFoldDB" id="A0A250IH65"/>
<gene>
    <name evidence="9" type="ORF">MEBOL_003963</name>
</gene>
<evidence type="ECO:0000313" key="9">
    <source>
        <dbReference type="EMBL" id="ATB30502.1"/>
    </source>
</evidence>
<evidence type="ECO:0000256" key="2">
    <source>
        <dbReference type="ARBA" id="ARBA00022553"/>
    </source>
</evidence>
<evidence type="ECO:0000256" key="4">
    <source>
        <dbReference type="ARBA" id="ARBA00022737"/>
    </source>
</evidence>
<feature type="domain" description="KaiC" evidence="8">
    <location>
        <begin position="16"/>
        <end position="245"/>
    </location>
</feature>
<dbReference type="InterPro" id="IPR003593">
    <property type="entry name" value="AAA+_ATPase"/>
</dbReference>
<name>A0A250IH65_9BACT</name>
<accession>A0A250IH65</accession>
<evidence type="ECO:0000256" key="7">
    <source>
        <dbReference type="SAM" id="MobiDB-lite"/>
    </source>
</evidence>
<dbReference type="InterPro" id="IPR014774">
    <property type="entry name" value="KaiC-like_dom"/>
</dbReference>
<proteinExistence type="predicted"/>
<dbReference type="KEGG" id="mbd:MEBOL_003963"/>
<reference evidence="9 10" key="1">
    <citation type="submission" date="2017-06" db="EMBL/GenBank/DDBJ databases">
        <authorList>
            <person name="Kim H.J."/>
            <person name="Triplett B.A."/>
        </authorList>
    </citation>
    <scope>NUCLEOTIDE SEQUENCE [LARGE SCALE GENOMIC DNA]</scope>
    <source>
        <strain evidence="9 10">DSM 14713</strain>
    </source>
</reference>
<dbReference type="InterPro" id="IPR010624">
    <property type="entry name" value="KaiC_dom"/>
</dbReference>
<dbReference type="Gene3D" id="3.40.50.300">
    <property type="entry name" value="P-loop containing nucleotide triphosphate hydrolases"/>
    <property type="match status" value="2"/>
</dbReference>
<dbReference type="InterPro" id="IPR051347">
    <property type="entry name" value="Circadian_clock_KaiC-rel"/>
</dbReference>
<evidence type="ECO:0000256" key="6">
    <source>
        <dbReference type="ARBA" id="ARBA00022801"/>
    </source>
</evidence>
<dbReference type="PANTHER" id="PTHR42926">
    <property type="match status" value="1"/>
</dbReference>
<organism evidence="9 10">
    <name type="scientific">Melittangium boletus DSM 14713</name>
    <dbReference type="NCBI Taxonomy" id="1294270"/>
    <lineage>
        <taxon>Bacteria</taxon>
        <taxon>Pseudomonadati</taxon>
        <taxon>Myxococcota</taxon>
        <taxon>Myxococcia</taxon>
        <taxon>Myxococcales</taxon>
        <taxon>Cystobacterineae</taxon>
        <taxon>Archangiaceae</taxon>
        <taxon>Melittangium</taxon>
    </lineage>
</organism>
<dbReference type="SMART" id="SM00382">
    <property type="entry name" value="AAA"/>
    <property type="match status" value="2"/>
</dbReference>
<dbReference type="OrthoDB" id="9783783at2"/>
<dbReference type="PIRSF" id="PIRSF039117">
    <property type="entry name" value="KaiC"/>
    <property type="match status" value="1"/>
</dbReference>
<feature type="compositionally biased region" description="Basic residues" evidence="7">
    <location>
        <begin position="502"/>
        <end position="528"/>
    </location>
</feature>
<dbReference type="PROSITE" id="PS51146">
    <property type="entry name" value="KAIC"/>
    <property type="match status" value="2"/>
</dbReference>
<dbReference type="RefSeq" id="WP_095978948.1">
    <property type="nucleotide sequence ID" value="NZ_CP022163.1"/>
</dbReference>
<evidence type="ECO:0000256" key="1">
    <source>
        <dbReference type="ARBA" id="ARBA00012513"/>
    </source>
</evidence>
<dbReference type="InterPro" id="IPR027417">
    <property type="entry name" value="P-loop_NTPase"/>
</dbReference>
<keyword evidence="10" id="KW-1185">Reference proteome</keyword>
<dbReference type="PANTHER" id="PTHR42926:SF1">
    <property type="entry name" value="CIRCADIAN CLOCK OSCILLATOR PROTEIN KAIC 1"/>
    <property type="match status" value="1"/>
</dbReference>
<keyword evidence="4" id="KW-0677">Repeat</keyword>
<evidence type="ECO:0000256" key="5">
    <source>
        <dbReference type="ARBA" id="ARBA00022777"/>
    </source>
</evidence>
<protein>
    <recommendedName>
        <fullName evidence="1">non-specific serine/threonine protein kinase</fullName>
        <ecNumber evidence="1">2.7.11.1</ecNumber>
    </recommendedName>
</protein>
<dbReference type="EC" id="2.7.11.1" evidence="1"/>
<evidence type="ECO:0000256" key="3">
    <source>
        <dbReference type="ARBA" id="ARBA00022679"/>
    </source>
</evidence>
<dbReference type="Pfam" id="PF06745">
    <property type="entry name" value="ATPase"/>
    <property type="match status" value="2"/>
</dbReference>
<sequence>MGGSDTQAEAPGREVPRLSSGTPHLDQILAGGWLRGGTYIVSGPPGTGKTTLGNQLCFSIAERGECALYVTLLAETHSRMMLHLRSLSFFRPEYVGTRVFYLSATATLKEKGLHGMLELLTRTVREKKSRVLVIDGATLLREFAESPLALREFLQGLSVLGGLTDCTTLLLSTDEHKSMDIETSMVDGILALSAELLGLKAIRGLEVLKFRGSNNIPGRHTFLIDENGVSIYPRWEALHRKTPTVIPDADTRLRFGIPSIDAMCHGGLVAYSSTLLLGSPGSGKTLLGLHFLAEGATQGERGLYFGFAESGETLIHKMKKVGHDITSDVARGRIRLEVRAPVETLPDAMVQELMELIAKHRYRRVFIDGLEPFAKEAIDPERTTRFVSALINAMRDQHVSMIVTEQTNTLFGPDLHSPIRGAEAIIDNLIFLRFVELNGRLRRMLSVLKMRDSENDPFLRELSITNHGLRAEESYASLDGMLTGLPRHRLPSSAEGTPAARPARKTRAPARVKKTAPGRRRRKPGGRE</sequence>
<evidence type="ECO:0000313" key="10">
    <source>
        <dbReference type="Proteomes" id="UP000217289"/>
    </source>
</evidence>
<feature type="region of interest" description="Disordered" evidence="7">
    <location>
        <begin position="482"/>
        <end position="528"/>
    </location>
</feature>